<sequence>MTHRLYAVLFIFSVWHPVSATVHHSESLARWFLSFVRFWPQSLGVNPNASQPTPSILHKRKGRRRIETQVSTPLHLSQILHHRRDAALAPWDSPALTT</sequence>
<reference evidence="2 3" key="2">
    <citation type="journal article" date="2015" name="Eukaryot. Cell">
        <title>Asexual propagation of a virulent clone complex in a human and feline outbreak of sporotrichosis.</title>
        <authorList>
            <person name="Teixeira Mde M."/>
            <person name="Rodrigues A.M."/>
            <person name="Tsui C.K."/>
            <person name="de Almeida L.G."/>
            <person name="Van Diepeningen A.D."/>
            <person name="van den Ende B.G."/>
            <person name="Fernandes G.F."/>
            <person name="Kano R."/>
            <person name="Hamelin R.C."/>
            <person name="Lopes-Bezerra L.M."/>
            <person name="Vasconcelos A.T."/>
            <person name="de Hoog S."/>
            <person name="de Camargo Z.P."/>
            <person name="Felipe M.S."/>
        </authorList>
    </citation>
    <scope>NUCLEOTIDE SEQUENCE [LARGE SCALE GENOMIC DNA]</scope>
    <source>
        <strain evidence="2 3">1099-18</strain>
    </source>
</reference>
<dbReference type="RefSeq" id="XP_016586661.1">
    <property type="nucleotide sequence ID" value="XM_016727324.1"/>
</dbReference>
<feature type="signal peptide" evidence="1">
    <location>
        <begin position="1"/>
        <end position="20"/>
    </location>
</feature>
<feature type="chain" id="PRO_5002454791" description="Secreted protein" evidence="1">
    <location>
        <begin position="21"/>
        <end position="98"/>
    </location>
</feature>
<dbReference type="GeneID" id="27662601"/>
<dbReference type="Proteomes" id="UP000033710">
    <property type="component" value="Unassembled WGS sequence"/>
</dbReference>
<name>A0A0F2M5D1_SPOSC</name>
<dbReference type="AlphaFoldDB" id="A0A0F2M5D1"/>
<dbReference type="EMBL" id="AXCR01000008">
    <property type="protein sequence ID" value="KJR83985.1"/>
    <property type="molecule type" value="Genomic_DNA"/>
</dbReference>
<comment type="caution">
    <text evidence="2">The sequence shown here is derived from an EMBL/GenBank/DDBJ whole genome shotgun (WGS) entry which is preliminary data.</text>
</comment>
<organism evidence="2 3">
    <name type="scientific">Sporothrix schenckii 1099-18</name>
    <dbReference type="NCBI Taxonomy" id="1397361"/>
    <lineage>
        <taxon>Eukaryota</taxon>
        <taxon>Fungi</taxon>
        <taxon>Dikarya</taxon>
        <taxon>Ascomycota</taxon>
        <taxon>Pezizomycotina</taxon>
        <taxon>Sordariomycetes</taxon>
        <taxon>Sordariomycetidae</taxon>
        <taxon>Ophiostomatales</taxon>
        <taxon>Ophiostomataceae</taxon>
        <taxon>Sporothrix</taxon>
    </lineage>
</organism>
<accession>A0A0F2M5D1</accession>
<evidence type="ECO:0000256" key="1">
    <source>
        <dbReference type="SAM" id="SignalP"/>
    </source>
</evidence>
<dbReference type="VEuPathDB" id="FungiDB:SPSK_00351"/>
<dbReference type="KEGG" id="ssck:SPSK_00351"/>
<protein>
    <recommendedName>
        <fullName evidence="4">Secreted protein</fullName>
    </recommendedName>
</protein>
<proteinExistence type="predicted"/>
<evidence type="ECO:0008006" key="4">
    <source>
        <dbReference type="Google" id="ProtNLM"/>
    </source>
</evidence>
<reference evidence="2 3" key="1">
    <citation type="journal article" date="2014" name="BMC Genomics">
        <title>Comparative genomics of the major fungal agents of human and animal Sporotrichosis: Sporothrix schenckii and Sporothrix brasiliensis.</title>
        <authorList>
            <person name="Teixeira M.M."/>
            <person name="de Almeida L.G."/>
            <person name="Kubitschek-Barreira P."/>
            <person name="Alves F.L."/>
            <person name="Kioshima E.S."/>
            <person name="Abadio A.K."/>
            <person name="Fernandes L."/>
            <person name="Derengowski L.S."/>
            <person name="Ferreira K.S."/>
            <person name="Souza R.C."/>
            <person name="Ruiz J.C."/>
            <person name="de Andrade N.C."/>
            <person name="Paes H.C."/>
            <person name="Nicola A.M."/>
            <person name="Albuquerque P."/>
            <person name="Gerber A.L."/>
            <person name="Martins V.P."/>
            <person name="Peconick L.D."/>
            <person name="Neto A.V."/>
            <person name="Chaucanez C.B."/>
            <person name="Silva P.A."/>
            <person name="Cunha O.L."/>
            <person name="de Oliveira F.F."/>
            <person name="dos Santos T.C."/>
            <person name="Barros A.L."/>
            <person name="Soares M.A."/>
            <person name="de Oliveira L.M."/>
            <person name="Marini M.M."/>
            <person name="Villalobos-Duno H."/>
            <person name="Cunha M.M."/>
            <person name="de Hoog S."/>
            <person name="da Silveira J.F."/>
            <person name="Henrissat B."/>
            <person name="Nino-Vega G.A."/>
            <person name="Cisalpino P.S."/>
            <person name="Mora-Montes H.M."/>
            <person name="Almeida S.R."/>
            <person name="Stajich J.E."/>
            <person name="Lopes-Bezerra L.M."/>
            <person name="Vasconcelos A.T."/>
            <person name="Felipe M.S."/>
        </authorList>
    </citation>
    <scope>NUCLEOTIDE SEQUENCE [LARGE SCALE GENOMIC DNA]</scope>
    <source>
        <strain evidence="2 3">1099-18</strain>
    </source>
</reference>
<keyword evidence="1" id="KW-0732">Signal</keyword>
<evidence type="ECO:0000313" key="3">
    <source>
        <dbReference type="Proteomes" id="UP000033710"/>
    </source>
</evidence>
<gene>
    <name evidence="2" type="ORF">SPSK_00351</name>
</gene>
<evidence type="ECO:0000313" key="2">
    <source>
        <dbReference type="EMBL" id="KJR83985.1"/>
    </source>
</evidence>